<dbReference type="RefSeq" id="WP_043917291.1">
    <property type="nucleotide sequence ID" value="NZ_FZPF01000003.1"/>
</dbReference>
<keyword evidence="1" id="KW-0998">Cell outer membrane</keyword>
<proteinExistence type="inferred from homology"/>
<comment type="caution">
    <text evidence="1">Lacks conserved residue(s) required for the propagation of feature annotation.</text>
</comment>
<feature type="chain" id="PRO_5008985705" description="LPS-assembly protein LptD" evidence="1">
    <location>
        <begin position="19"/>
        <end position="707"/>
    </location>
</feature>
<evidence type="ECO:0000313" key="3">
    <source>
        <dbReference type="EMBL" id="KIT17840.1"/>
    </source>
</evidence>
<dbReference type="GO" id="GO:0015920">
    <property type="term" value="P:lipopolysaccharide transport"/>
    <property type="evidence" value="ECO:0007669"/>
    <property type="project" value="InterPro"/>
</dbReference>
<comment type="similarity">
    <text evidence="1">Belongs to the LptD family.</text>
</comment>
<organism evidence="3 4">
    <name type="scientific">Jannaschia aquimarina</name>
    <dbReference type="NCBI Taxonomy" id="935700"/>
    <lineage>
        <taxon>Bacteria</taxon>
        <taxon>Pseudomonadati</taxon>
        <taxon>Pseudomonadota</taxon>
        <taxon>Alphaproteobacteria</taxon>
        <taxon>Rhodobacterales</taxon>
        <taxon>Roseobacteraceae</taxon>
        <taxon>Jannaschia</taxon>
    </lineage>
</organism>
<evidence type="ECO:0000259" key="2">
    <source>
        <dbReference type="Pfam" id="PF04453"/>
    </source>
</evidence>
<dbReference type="InterPro" id="IPR007543">
    <property type="entry name" value="LptD_C"/>
</dbReference>
<keyword evidence="1" id="KW-0732">Signal</keyword>
<dbReference type="STRING" id="935700.jaqu_04300"/>
<comment type="subcellular location">
    <subcellularLocation>
        <location evidence="1">Cell outer membrane</location>
    </subcellularLocation>
</comment>
<reference evidence="3 4" key="1">
    <citation type="submission" date="2015-02" db="EMBL/GenBank/DDBJ databases">
        <title>Genome Sequence of Jannaschia aquimarina DSM28248, a member of the Roseobacter clade.</title>
        <authorList>
            <person name="Voget S."/>
            <person name="Daniel R."/>
        </authorList>
    </citation>
    <scope>NUCLEOTIDE SEQUENCE [LARGE SCALE GENOMIC DNA]</scope>
    <source>
        <strain evidence="3 4">GSW-M26</strain>
    </source>
</reference>
<evidence type="ECO:0000256" key="1">
    <source>
        <dbReference type="HAMAP-Rule" id="MF_01411"/>
    </source>
</evidence>
<name>A0A0D1EQG9_9RHOB</name>
<accession>A0A0D1EQG9</accession>
<keyword evidence="1" id="KW-0472">Membrane</keyword>
<dbReference type="HAMAP" id="MF_01411">
    <property type="entry name" value="LPS_assembly_LptD"/>
    <property type="match status" value="1"/>
</dbReference>
<dbReference type="InterPro" id="IPR020889">
    <property type="entry name" value="LipoPS_assembly_LptD"/>
</dbReference>
<gene>
    <name evidence="1 3" type="primary">lptD</name>
    <name evidence="3" type="ORF">jaqu_04300</name>
</gene>
<dbReference type="OrthoDB" id="9760225at2"/>
<dbReference type="PANTHER" id="PTHR30189:SF1">
    <property type="entry name" value="LPS-ASSEMBLY PROTEIN LPTD"/>
    <property type="match status" value="1"/>
</dbReference>
<keyword evidence="4" id="KW-1185">Reference proteome</keyword>
<dbReference type="GO" id="GO:0009279">
    <property type="term" value="C:cell outer membrane"/>
    <property type="evidence" value="ECO:0007669"/>
    <property type="project" value="UniProtKB-SubCell"/>
</dbReference>
<dbReference type="Pfam" id="PF04453">
    <property type="entry name" value="LptD"/>
    <property type="match status" value="1"/>
</dbReference>
<comment type="subunit">
    <text evidence="1">Component of the lipopolysaccharide transport and assembly complex.</text>
</comment>
<feature type="domain" description="LptD C-terminal" evidence="2">
    <location>
        <begin position="267"/>
        <end position="633"/>
    </location>
</feature>
<protein>
    <recommendedName>
        <fullName evidence="1">LPS-assembly protein LptD</fullName>
    </recommendedName>
</protein>
<dbReference type="AlphaFoldDB" id="A0A0D1EQG9"/>
<dbReference type="InterPro" id="IPR050218">
    <property type="entry name" value="LptD"/>
</dbReference>
<dbReference type="GO" id="GO:0043165">
    <property type="term" value="P:Gram-negative-bacterium-type cell outer membrane assembly"/>
    <property type="evidence" value="ECO:0007669"/>
    <property type="project" value="UniProtKB-UniRule"/>
</dbReference>
<dbReference type="EMBL" id="JYFE01000013">
    <property type="protein sequence ID" value="KIT17840.1"/>
    <property type="molecule type" value="Genomic_DNA"/>
</dbReference>
<comment type="function">
    <text evidence="1">Involved in the assembly of lipopolysaccharide (LPS) at the surface of the outer membrane.</text>
</comment>
<feature type="signal peptide" evidence="1">
    <location>
        <begin position="1"/>
        <end position="18"/>
    </location>
</feature>
<sequence precursor="true">MIRWLLLWLVLLTGPAFAQDGPATLVADRIDFDPTRLVATGSVEIFAEGRVLRASRVTYLRDEDRLIVEGPLTLVDGPDRILVADFASLGAELRDSVLQGARLVLNQKLQIAAARISRDGDGRYTQAYQAVASSCEVCAENPVPLWQIRARRIVQDEAENQLYFEGARFEVLGVPVVWLPVIRLPGPGLERSNGFLAPRFSSDDRLGTGVTVPYFIAVGPSRDLTVAPFVTNTGTRALNLRYRQAFDRGTIELNGAIARDDTRPGDTRGYLFADGTFALPSDYTLEFEIEQASDDAFLLDYGISEEDRLESSVRVFKVERDRRTSGEIIAIRTLREGERSDTLPSRVVTVTRERRRALFGGIATWQLEAHGRERPVSRPPPGFGPGAARDVARGSVSAGWRRSWVTGAGAVVSAFGEVHADAYRVTQDPSFGDDIEGRVVPYAGLEVRLPLARAGANGVHHVIEPVAAVVFAPTSRNEVPNEDSLTPEYDEANIFSTSRFPGRDVRELGNHINIGLGYTRTAPSGWQISGFAGRTIRDRNSNQFRSGTGLDSKASDWLVSVGATYDDRFSLLSRSLFDDQLDFARSETILRWSGRRHELETRYTFLDADAEAGRPRDTSEWGLDAAYDLARDWTGRANWRYDFVTNDASRAGLGLTYRSDCVTVDFDVERRFTSSVSLEPTTRFGLSVELAGFGADDRPRARRRCGL</sequence>
<comment type="caution">
    <text evidence="3">The sequence shown here is derived from an EMBL/GenBank/DDBJ whole genome shotgun (WGS) entry which is preliminary data.</text>
</comment>
<dbReference type="PATRIC" id="fig|935700.4.peg.458"/>
<dbReference type="GO" id="GO:1990351">
    <property type="term" value="C:transporter complex"/>
    <property type="evidence" value="ECO:0007669"/>
    <property type="project" value="TreeGrafter"/>
</dbReference>
<evidence type="ECO:0000313" key="4">
    <source>
        <dbReference type="Proteomes" id="UP000032232"/>
    </source>
</evidence>
<dbReference type="Proteomes" id="UP000032232">
    <property type="component" value="Unassembled WGS sequence"/>
</dbReference>
<dbReference type="PANTHER" id="PTHR30189">
    <property type="entry name" value="LPS-ASSEMBLY PROTEIN"/>
    <property type="match status" value="1"/>
</dbReference>